<dbReference type="EMBL" id="PKPP01025749">
    <property type="protein sequence ID" value="PWA32034.1"/>
    <property type="molecule type" value="Genomic_DNA"/>
</dbReference>
<dbReference type="STRING" id="35608.A0A2U1KAG5"/>
<organism evidence="2 3">
    <name type="scientific">Artemisia annua</name>
    <name type="common">Sweet wormwood</name>
    <dbReference type="NCBI Taxonomy" id="35608"/>
    <lineage>
        <taxon>Eukaryota</taxon>
        <taxon>Viridiplantae</taxon>
        <taxon>Streptophyta</taxon>
        <taxon>Embryophyta</taxon>
        <taxon>Tracheophyta</taxon>
        <taxon>Spermatophyta</taxon>
        <taxon>Magnoliopsida</taxon>
        <taxon>eudicotyledons</taxon>
        <taxon>Gunneridae</taxon>
        <taxon>Pentapetalae</taxon>
        <taxon>asterids</taxon>
        <taxon>campanulids</taxon>
        <taxon>Asterales</taxon>
        <taxon>Asteraceae</taxon>
        <taxon>Asteroideae</taxon>
        <taxon>Anthemideae</taxon>
        <taxon>Artemisiinae</taxon>
        <taxon>Artemisia</taxon>
    </lineage>
</organism>
<keyword evidence="2" id="KW-0378">Hydrolase</keyword>
<gene>
    <name evidence="2" type="ORF">CTI12_AA620600</name>
</gene>
<dbReference type="GO" id="GO:0004180">
    <property type="term" value="F:carboxypeptidase activity"/>
    <property type="evidence" value="ECO:0007669"/>
    <property type="project" value="UniProtKB-KW"/>
</dbReference>
<dbReference type="Proteomes" id="UP000245207">
    <property type="component" value="Unassembled WGS sequence"/>
</dbReference>
<sequence length="142" mass="15679">MVVVVMASGGSYDGSDGLRWCVCSEVYEYLASSKYSEALALCPVRSKKERVVLYSNRAQCYLLLQQPLGAISHATRALCLHNSVNRHAKSHGGEHRLMICWAEDGNVYGQESDDSEWETASESDVGDDGRKEMSNNKEGNVD</sequence>
<proteinExistence type="predicted"/>
<feature type="region of interest" description="Disordered" evidence="1">
    <location>
        <begin position="109"/>
        <end position="142"/>
    </location>
</feature>
<dbReference type="SUPFAM" id="SSF48452">
    <property type="entry name" value="TPR-like"/>
    <property type="match status" value="1"/>
</dbReference>
<keyword evidence="2" id="KW-0645">Protease</keyword>
<keyword evidence="3" id="KW-1185">Reference proteome</keyword>
<evidence type="ECO:0000313" key="3">
    <source>
        <dbReference type="Proteomes" id="UP000245207"/>
    </source>
</evidence>
<name>A0A2U1KAG5_ARTAN</name>
<accession>A0A2U1KAG5</accession>
<dbReference type="AlphaFoldDB" id="A0A2U1KAG5"/>
<keyword evidence="2" id="KW-0121">Carboxypeptidase</keyword>
<protein>
    <submittedName>
        <fullName evidence="2">Pheromone-processing carboxypeptidase KEX1</fullName>
    </submittedName>
</protein>
<dbReference type="Gene3D" id="1.25.40.10">
    <property type="entry name" value="Tetratricopeptide repeat domain"/>
    <property type="match status" value="1"/>
</dbReference>
<dbReference type="InterPro" id="IPR011990">
    <property type="entry name" value="TPR-like_helical_dom_sf"/>
</dbReference>
<evidence type="ECO:0000313" key="2">
    <source>
        <dbReference type="EMBL" id="PWA32034.1"/>
    </source>
</evidence>
<reference evidence="2 3" key="1">
    <citation type="journal article" date="2018" name="Mol. Plant">
        <title>The genome of Artemisia annua provides insight into the evolution of Asteraceae family and artemisinin biosynthesis.</title>
        <authorList>
            <person name="Shen Q."/>
            <person name="Zhang L."/>
            <person name="Liao Z."/>
            <person name="Wang S."/>
            <person name="Yan T."/>
            <person name="Shi P."/>
            <person name="Liu M."/>
            <person name="Fu X."/>
            <person name="Pan Q."/>
            <person name="Wang Y."/>
            <person name="Lv Z."/>
            <person name="Lu X."/>
            <person name="Zhang F."/>
            <person name="Jiang W."/>
            <person name="Ma Y."/>
            <person name="Chen M."/>
            <person name="Hao X."/>
            <person name="Li L."/>
            <person name="Tang Y."/>
            <person name="Lv G."/>
            <person name="Zhou Y."/>
            <person name="Sun X."/>
            <person name="Brodelius P.E."/>
            <person name="Rose J.K.C."/>
            <person name="Tang K."/>
        </authorList>
    </citation>
    <scope>NUCLEOTIDE SEQUENCE [LARGE SCALE GENOMIC DNA]</scope>
    <source>
        <strain evidence="3">cv. Huhao1</strain>
        <tissue evidence="2">Leaf</tissue>
    </source>
</reference>
<dbReference type="PANTHER" id="PTHR46578">
    <property type="entry name" value="ARM-REPEAT/TETRATRICOPEPTIDE REPEAT (TPR)-LIKE PROTEIN"/>
    <property type="match status" value="1"/>
</dbReference>
<feature type="compositionally biased region" description="Basic and acidic residues" evidence="1">
    <location>
        <begin position="127"/>
        <end position="142"/>
    </location>
</feature>
<dbReference type="OrthoDB" id="1872379at2759"/>
<dbReference type="PANTHER" id="PTHR46578:SF2">
    <property type="entry name" value="ARM-REPEAT_TETRATRICOPEPTIDE REPEAT (TPR)-LIKE PROTEIN"/>
    <property type="match status" value="1"/>
</dbReference>
<feature type="compositionally biased region" description="Acidic residues" evidence="1">
    <location>
        <begin position="111"/>
        <end position="126"/>
    </location>
</feature>
<evidence type="ECO:0000256" key="1">
    <source>
        <dbReference type="SAM" id="MobiDB-lite"/>
    </source>
</evidence>
<comment type="caution">
    <text evidence="2">The sequence shown here is derived from an EMBL/GenBank/DDBJ whole genome shotgun (WGS) entry which is preliminary data.</text>
</comment>